<evidence type="ECO:0000313" key="1">
    <source>
        <dbReference type="EMBL" id="GAG58933.1"/>
    </source>
</evidence>
<organism evidence="1">
    <name type="scientific">marine sediment metagenome</name>
    <dbReference type="NCBI Taxonomy" id="412755"/>
    <lineage>
        <taxon>unclassified sequences</taxon>
        <taxon>metagenomes</taxon>
        <taxon>ecological metagenomes</taxon>
    </lineage>
</organism>
<evidence type="ECO:0008006" key="2">
    <source>
        <dbReference type="Google" id="ProtNLM"/>
    </source>
</evidence>
<protein>
    <recommendedName>
        <fullName evidence="2">HEAT repeat domain-containing protein</fullName>
    </recommendedName>
</protein>
<reference evidence="1" key="1">
    <citation type="journal article" date="2014" name="Front. Microbiol.">
        <title>High frequency of phylogenetically diverse reductive dehalogenase-homologous genes in deep subseafloor sedimentary metagenomes.</title>
        <authorList>
            <person name="Kawai M."/>
            <person name="Futagami T."/>
            <person name="Toyoda A."/>
            <person name="Takaki Y."/>
            <person name="Nishi S."/>
            <person name="Hori S."/>
            <person name="Arai W."/>
            <person name="Tsubouchi T."/>
            <person name="Morono Y."/>
            <person name="Uchiyama I."/>
            <person name="Ito T."/>
            <person name="Fujiyama A."/>
            <person name="Inagaki F."/>
            <person name="Takami H."/>
        </authorList>
    </citation>
    <scope>NUCLEOTIDE SEQUENCE</scope>
    <source>
        <strain evidence="1">Expedition CK06-06</strain>
    </source>
</reference>
<dbReference type="SUPFAM" id="SSF48371">
    <property type="entry name" value="ARM repeat"/>
    <property type="match status" value="1"/>
</dbReference>
<dbReference type="EMBL" id="BART01008846">
    <property type="protein sequence ID" value="GAG58933.1"/>
    <property type="molecule type" value="Genomic_DNA"/>
</dbReference>
<dbReference type="Pfam" id="PF13646">
    <property type="entry name" value="HEAT_2"/>
    <property type="match status" value="1"/>
</dbReference>
<comment type="caution">
    <text evidence="1">The sequence shown here is derived from an EMBL/GenBank/DDBJ whole genome shotgun (WGS) entry which is preliminary data.</text>
</comment>
<proteinExistence type="predicted"/>
<accession>X0ZF31</accession>
<feature type="non-terminal residue" evidence="1">
    <location>
        <position position="1"/>
    </location>
</feature>
<dbReference type="Gene3D" id="1.25.10.10">
    <property type="entry name" value="Leucine-rich Repeat Variant"/>
    <property type="match status" value="1"/>
</dbReference>
<gene>
    <name evidence="1" type="ORF">S01H4_19783</name>
</gene>
<name>X0ZF31_9ZZZZ</name>
<dbReference type="AlphaFoldDB" id="X0ZF31"/>
<sequence>LGEPGSDQDLKPHYALHCLANHTLTVEDSKLRSEICEALALALSDERSAYIKSYLCQLLQWAGGKEAAPALGKLLLDPELVEPASMALVAIREGADLQFRSALPRADGICRLNIVQGLGAVEDVQSIEALRQAVADADIEVRLAAGWGLARMGDAGSVDLLVKAADVPKGRERNQATKHCMVLAEKLRADGEGGLATKIYTHLRNTRTDPDEIYIRLAATKALSAA</sequence>
<dbReference type="InterPro" id="IPR016024">
    <property type="entry name" value="ARM-type_fold"/>
</dbReference>
<dbReference type="InterPro" id="IPR011989">
    <property type="entry name" value="ARM-like"/>
</dbReference>